<reference evidence="5" key="3">
    <citation type="submission" date="2020-12" db="UniProtKB">
        <authorList>
            <consortium name="WormBaseParasite"/>
        </authorList>
    </citation>
    <scope>IDENTIFICATION</scope>
</reference>
<evidence type="ECO:0000313" key="4">
    <source>
        <dbReference type="Proteomes" id="UP000035682"/>
    </source>
</evidence>
<dbReference type="GeneID" id="36385566"/>
<reference evidence="4" key="2">
    <citation type="submission" date="2014-09" db="EMBL/GenBank/DDBJ databases">
        <authorList>
            <person name="Martin A.A."/>
        </authorList>
    </citation>
    <scope>NUCLEOTIDE SEQUENCE</scope>
    <source>
        <strain evidence="4">ED321</strain>
    </source>
</reference>
<dbReference type="SMART" id="SM00537">
    <property type="entry name" value="DCX"/>
    <property type="match status" value="1"/>
</dbReference>
<evidence type="ECO:0000259" key="2">
    <source>
        <dbReference type="PROSITE" id="PS50309"/>
    </source>
</evidence>
<feature type="compositionally biased region" description="Basic and acidic residues" evidence="1">
    <location>
        <begin position="227"/>
        <end position="246"/>
    </location>
</feature>
<dbReference type="OrthoDB" id="9895813at2759"/>
<accession>A0A090L021</accession>
<dbReference type="WormBase" id="SRAE_X000248500">
    <property type="protein sequence ID" value="SRP06143"/>
    <property type="gene ID" value="WBGene00268072"/>
</dbReference>
<dbReference type="RefSeq" id="XP_024500018.1">
    <property type="nucleotide sequence ID" value="XM_024645768.1"/>
</dbReference>
<dbReference type="GO" id="GO:0035556">
    <property type="term" value="P:intracellular signal transduction"/>
    <property type="evidence" value="ECO:0007669"/>
    <property type="project" value="InterPro"/>
</dbReference>
<dbReference type="Proteomes" id="UP000035682">
    <property type="component" value="Unplaced"/>
</dbReference>
<evidence type="ECO:0000256" key="1">
    <source>
        <dbReference type="SAM" id="MobiDB-lite"/>
    </source>
</evidence>
<protein>
    <submittedName>
        <fullName evidence="3 5">Doublecortin domain-containing protein</fullName>
    </submittedName>
</protein>
<dbReference type="EMBL" id="LN609402">
    <property type="protein sequence ID" value="CEF60809.1"/>
    <property type="molecule type" value="Genomic_DNA"/>
</dbReference>
<evidence type="ECO:0000313" key="6">
    <source>
        <dbReference type="WormBase" id="SRAE_X000248500"/>
    </source>
</evidence>
<feature type="compositionally biased region" description="Polar residues" evidence="1">
    <location>
        <begin position="200"/>
        <end position="212"/>
    </location>
</feature>
<dbReference type="WBParaSite" id="SRAE_X000248500.1">
    <property type="protein sequence ID" value="SRAE_X000248500.1"/>
    <property type="gene ID" value="WBGene00268072"/>
</dbReference>
<sequence>MIKKEIDSSKRQSPKPLVLPPYKKQLSCIVDHDHQTKIINIFAAGEYFLPPIRVNVCLKKYRSIDVLLDEISTRIPTLRFGARKLVTADDKKDITNIEQLVNGGKYLCSDKRDIKKIPSFDWDLYEKRLKRQQNFRTYFSPTLFFDDMNKKLNKLKISRTSSGLGNHKITRSYSSLDKKNFARNNRYYFSTRLPTKTQLTKDSINNHSLTKSKSPHKSKLALNNNLNDKDISKHNKDKNLDDEKNVEKRENINNECIKSINGKSDGLFIFRRHDKNNNKSQVIHQLQTPLIF</sequence>
<dbReference type="InterPro" id="IPR003533">
    <property type="entry name" value="Doublecortin_dom"/>
</dbReference>
<dbReference type="CTD" id="36385566"/>
<reference evidence="3" key="1">
    <citation type="submission" date="2014-09" db="EMBL/GenBank/DDBJ databases">
        <authorList>
            <person name="Aslett A.Martin."/>
        </authorList>
    </citation>
    <scope>NUCLEOTIDE SEQUENCE</scope>
    <source>
        <strain evidence="3">ED321 Heterogonic</strain>
    </source>
</reference>
<dbReference type="InterPro" id="IPR036572">
    <property type="entry name" value="Doublecortin_dom_sf"/>
</dbReference>
<evidence type="ECO:0000313" key="5">
    <source>
        <dbReference type="WBParaSite" id="SRAE_X000248500.1"/>
    </source>
</evidence>
<gene>
    <name evidence="3 5 6" type="ORF">SRAE_X000248500</name>
</gene>
<organism evidence="3">
    <name type="scientific">Strongyloides ratti</name>
    <name type="common">Parasitic roundworm</name>
    <dbReference type="NCBI Taxonomy" id="34506"/>
    <lineage>
        <taxon>Eukaryota</taxon>
        <taxon>Metazoa</taxon>
        <taxon>Ecdysozoa</taxon>
        <taxon>Nematoda</taxon>
        <taxon>Chromadorea</taxon>
        <taxon>Rhabditida</taxon>
        <taxon>Tylenchina</taxon>
        <taxon>Panagrolaimomorpha</taxon>
        <taxon>Strongyloidoidea</taxon>
        <taxon>Strongyloididae</taxon>
        <taxon>Strongyloides</taxon>
    </lineage>
</organism>
<evidence type="ECO:0000313" key="3">
    <source>
        <dbReference type="EMBL" id="CEF60809.1"/>
    </source>
</evidence>
<name>A0A090L021_STRRB</name>
<feature type="region of interest" description="Disordered" evidence="1">
    <location>
        <begin position="200"/>
        <end position="246"/>
    </location>
</feature>
<dbReference type="Pfam" id="PF03607">
    <property type="entry name" value="DCX"/>
    <property type="match status" value="1"/>
</dbReference>
<keyword evidence="4" id="KW-1185">Reference proteome</keyword>
<dbReference type="AlphaFoldDB" id="A0A090L021"/>
<feature type="domain" description="Doublecortin" evidence="2">
    <location>
        <begin position="37"/>
        <end position="120"/>
    </location>
</feature>
<dbReference type="PROSITE" id="PS50309">
    <property type="entry name" value="DC"/>
    <property type="match status" value="1"/>
</dbReference>
<dbReference type="SUPFAM" id="SSF89837">
    <property type="entry name" value="Doublecortin (DC)"/>
    <property type="match status" value="1"/>
</dbReference>
<dbReference type="Gene3D" id="3.10.20.230">
    <property type="entry name" value="Doublecortin domain"/>
    <property type="match status" value="1"/>
</dbReference>
<proteinExistence type="predicted"/>